<comment type="caution">
    <text evidence="1">The sequence shown here is derived from an EMBL/GenBank/DDBJ whole genome shotgun (WGS) entry which is preliminary data.</text>
</comment>
<dbReference type="EMBL" id="JZWT02000012">
    <property type="protein sequence ID" value="MFB6490685.1"/>
    <property type="molecule type" value="Genomic_DNA"/>
</dbReference>
<reference evidence="1" key="1">
    <citation type="submission" date="2024-07" db="EMBL/GenBank/DDBJ databases">
        <title>Metagenome and Metagenome-Assembled Genomes of Archaea from a hot spring from the geothermal field of Los Azufres, Mexico.</title>
        <authorList>
            <person name="Marin-Paredes R."/>
            <person name="Martinez-Romero E."/>
            <person name="Servin-Garciduenas L.E."/>
        </authorList>
    </citation>
    <scope>NUCLEOTIDE SEQUENCE</scope>
</reference>
<evidence type="ECO:0000313" key="2">
    <source>
        <dbReference type="Proteomes" id="UP000033636"/>
    </source>
</evidence>
<organism evidence="1 2">
    <name type="scientific">Thermoproteus sp. AZ2</name>
    <dbReference type="NCBI Taxonomy" id="1609232"/>
    <lineage>
        <taxon>Archaea</taxon>
        <taxon>Thermoproteota</taxon>
        <taxon>Thermoprotei</taxon>
        <taxon>Thermoproteales</taxon>
        <taxon>Thermoproteaceae</taxon>
        <taxon>Thermoproteus</taxon>
    </lineage>
</organism>
<protein>
    <submittedName>
        <fullName evidence="1">Glycerophosphodiester phosphodiesterase</fullName>
    </submittedName>
</protein>
<sequence length="234" mass="25401">MNKVLEALSKKAVVGHRGFPLRAPENTIASFKAAIEAGVDLVEMDIQRSLDGVVFLLHDDDLARLAGVGLRVREAKWAEIAKHKARGEPIPTLEDALGFIDGRVGALIEVKHPEDSAAVREAIARAGAAGWVAVISFYAEALRPLKGLVPLGLIYARPPGAIAEAKREGFDIVLPQYRLATERSNSFAHRLGLKVIAWTINDEAAMEEAWRRGADAVASDNAELAVRVKRRLYG</sequence>
<name>A0ACC6V0Z9_9CREN</name>
<evidence type="ECO:0000313" key="1">
    <source>
        <dbReference type="EMBL" id="MFB6490685.1"/>
    </source>
</evidence>
<gene>
    <name evidence="1" type="ORF">TU35_005475</name>
</gene>
<accession>A0ACC6V0Z9</accession>
<dbReference type="Proteomes" id="UP000033636">
    <property type="component" value="Unassembled WGS sequence"/>
</dbReference>
<proteinExistence type="predicted"/>